<dbReference type="EMBL" id="QPIJ01000028">
    <property type="protein sequence ID" value="RCV89948.1"/>
    <property type="molecule type" value="Genomic_DNA"/>
</dbReference>
<dbReference type="Proteomes" id="UP000253204">
    <property type="component" value="Unassembled WGS sequence"/>
</dbReference>
<accession>A0A368TYY4</accession>
<evidence type="ECO:0000313" key="2">
    <source>
        <dbReference type="Proteomes" id="UP000253204"/>
    </source>
</evidence>
<organism evidence="1 2">
    <name type="scientific">Vreelandella rituensis</name>
    <dbReference type="NCBI Taxonomy" id="2282306"/>
    <lineage>
        <taxon>Bacteria</taxon>
        <taxon>Pseudomonadati</taxon>
        <taxon>Pseudomonadota</taxon>
        <taxon>Gammaproteobacteria</taxon>
        <taxon>Oceanospirillales</taxon>
        <taxon>Halomonadaceae</taxon>
        <taxon>Vreelandella</taxon>
    </lineage>
</organism>
<comment type="caution">
    <text evidence="1">The sequence shown here is derived from an EMBL/GenBank/DDBJ whole genome shotgun (WGS) entry which is preliminary data.</text>
</comment>
<evidence type="ECO:0000313" key="1">
    <source>
        <dbReference type="EMBL" id="RCV89948.1"/>
    </source>
</evidence>
<name>A0A368TYY4_9GAMM</name>
<protein>
    <submittedName>
        <fullName evidence="1">Uncharacterized protein</fullName>
    </submittedName>
</protein>
<keyword evidence="2" id="KW-1185">Reference proteome</keyword>
<reference evidence="1 2" key="1">
    <citation type="submission" date="2018-07" db="EMBL/GenBank/DDBJ databases">
        <title>Halomonas rutogse sp. nov., isolated from Lake TangqianCo on Tibetan Plateau.</title>
        <authorList>
            <person name="Lu H."/>
            <person name="Xing P."/>
            <person name="Wu Q."/>
        </authorList>
    </citation>
    <scope>NUCLEOTIDE SEQUENCE [LARGE SCALE GENOMIC DNA]</scope>
    <source>
        <strain evidence="1 2">TQ8S</strain>
    </source>
</reference>
<dbReference type="AlphaFoldDB" id="A0A368TYY4"/>
<sequence>MRGSESAKGYVLSADTTKLWLRSYASNLFEFEDEEDDAARYHNTFTDDMELEIPALERRFM</sequence>
<proteinExistence type="predicted"/>
<gene>
    <name evidence="1" type="ORF">DU506_12040</name>
</gene>